<keyword evidence="2" id="KW-0175">Coiled coil</keyword>
<accession>A0ABQ5A484</accession>
<dbReference type="InterPro" id="IPR036397">
    <property type="entry name" value="RNaseH_sf"/>
</dbReference>
<evidence type="ECO:0000313" key="5">
    <source>
        <dbReference type="EMBL" id="GJS96451.1"/>
    </source>
</evidence>
<dbReference type="InterPro" id="IPR039537">
    <property type="entry name" value="Retrotran_Ty1/copia-like"/>
</dbReference>
<dbReference type="InterPro" id="IPR012337">
    <property type="entry name" value="RNaseH-like_sf"/>
</dbReference>
<dbReference type="Gene3D" id="3.30.420.10">
    <property type="entry name" value="Ribonuclease H-like superfamily/Ribonuclease H"/>
    <property type="match status" value="1"/>
</dbReference>
<dbReference type="PANTHER" id="PTHR42648">
    <property type="entry name" value="TRANSPOSASE, PUTATIVE-RELATED"/>
    <property type="match status" value="1"/>
</dbReference>
<feature type="domain" description="Integrase catalytic" evidence="4">
    <location>
        <begin position="1135"/>
        <end position="1265"/>
    </location>
</feature>
<dbReference type="EMBL" id="BQNB010011887">
    <property type="protein sequence ID" value="GJS96451.1"/>
    <property type="molecule type" value="Genomic_DNA"/>
</dbReference>
<gene>
    <name evidence="5" type="ORF">Tco_0803419</name>
</gene>
<feature type="compositionally biased region" description="Polar residues" evidence="3">
    <location>
        <begin position="943"/>
        <end position="974"/>
    </location>
</feature>
<feature type="region of interest" description="Disordered" evidence="3">
    <location>
        <begin position="943"/>
        <end position="1005"/>
    </location>
</feature>
<keyword evidence="1" id="KW-0378">Hydrolase</keyword>
<name>A0ABQ5A484_9ASTR</name>
<feature type="coiled-coil region" evidence="2">
    <location>
        <begin position="306"/>
        <end position="395"/>
    </location>
</feature>
<dbReference type="PROSITE" id="PS50994">
    <property type="entry name" value="INTEGRASE"/>
    <property type="match status" value="1"/>
</dbReference>
<evidence type="ECO:0000256" key="2">
    <source>
        <dbReference type="SAM" id="Coils"/>
    </source>
</evidence>
<evidence type="ECO:0000256" key="3">
    <source>
        <dbReference type="SAM" id="MobiDB-lite"/>
    </source>
</evidence>
<dbReference type="SUPFAM" id="SSF53098">
    <property type="entry name" value="Ribonuclease H-like"/>
    <property type="match status" value="1"/>
</dbReference>
<comment type="caution">
    <text evidence="5">The sequence shown here is derived from an EMBL/GenBank/DDBJ whole genome shotgun (WGS) entry which is preliminary data.</text>
</comment>
<dbReference type="PANTHER" id="PTHR42648:SF18">
    <property type="entry name" value="RETROTRANSPOSON, UNCLASSIFIED-LIKE PROTEIN"/>
    <property type="match status" value="1"/>
</dbReference>
<organism evidence="5 6">
    <name type="scientific">Tanacetum coccineum</name>
    <dbReference type="NCBI Taxonomy" id="301880"/>
    <lineage>
        <taxon>Eukaryota</taxon>
        <taxon>Viridiplantae</taxon>
        <taxon>Streptophyta</taxon>
        <taxon>Embryophyta</taxon>
        <taxon>Tracheophyta</taxon>
        <taxon>Spermatophyta</taxon>
        <taxon>Magnoliopsida</taxon>
        <taxon>eudicotyledons</taxon>
        <taxon>Gunneridae</taxon>
        <taxon>Pentapetalae</taxon>
        <taxon>asterids</taxon>
        <taxon>campanulids</taxon>
        <taxon>Asterales</taxon>
        <taxon>Asteraceae</taxon>
        <taxon>Asteroideae</taxon>
        <taxon>Anthemideae</taxon>
        <taxon>Anthemidinae</taxon>
        <taxon>Tanacetum</taxon>
    </lineage>
</organism>
<dbReference type="Pfam" id="PF22936">
    <property type="entry name" value="Pol_BBD"/>
    <property type="match status" value="1"/>
</dbReference>
<keyword evidence="6" id="KW-1185">Reference proteome</keyword>
<keyword evidence="1" id="KW-0645">Protease</keyword>
<dbReference type="InterPro" id="IPR001584">
    <property type="entry name" value="Integrase_cat-core"/>
</dbReference>
<feature type="coiled-coil region" evidence="2">
    <location>
        <begin position="788"/>
        <end position="859"/>
    </location>
</feature>
<reference evidence="5" key="1">
    <citation type="journal article" date="2022" name="Int. J. Mol. Sci.">
        <title>Draft Genome of Tanacetum Coccineum: Genomic Comparison of Closely Related Tanacetum-Family Plants.</title>
        <authorList>
            <person name="Yamashiro T."/>
            <person name="Shiraishi A."/>
            <person name="Nakayama K."/>
            <person name="Satake H."/>
        </authorList>
    </citation>
    <scope>NUCLEOTIDE SEQUENCE</scope>
</reference>
<sequence length="1390" mass="158751">MDSIISLGQKNTLAEYMIFSGANNRLPMLDKDLYDSWKSQMELYMQNREHGRMILESVEHGPLIWPTVEENGVIRTKKYAELSDVKKIQADCDMKATNIILQGLPADIYSLVNNHRVANDLWEIGESLHTYYLRFTQLIIDMNIYKMKMEQFQVNTKFLNSLPPEWSKFVTDVKLVKDLHTSNFDQLHAHLEQYKLQANEVRFAVPVFSPGDDPIAYLNKAMSFLTAVASSRHCADDLSNAQAVLMANISNYGSDVISVITREISSDSNIIPYSQYLQETQQATVQDTNLQAQQDSMILSVIEQMSEQMINHVNNWEKANKEQNNESITAELERYKERVKTFEQRLNIDLSSREKMIDSQMDDMIREKLALKEQIDSLEQNLSKQIKEKESLFKTFTVFKNESKEKENKYMENEIDLEKKIKELDNIVYKVGQSAQTVHMLTKPQAFYDNTHKQALGYQNPFYLRKAQRIKPTLYDGAVISKTHVAMPVIDDEETLILEEESRSKMFEKAKDPEVIAKKISHKPIDYEKLNSLIEDFETRFSPQQELSAEQAFWFHTFNPTIEPSYSPPVIVDVPSELPKVSLVNASLKKLKFHLTQFDSVVKKRTTPSALEEGEWGFEHTKAVFNNEIIPFLKSLKDIFNVFDKDLLNEITEVQTVFDQMEASVQQFSVDKKCLEIAKKEILLENDRLLQKVMSQDVLITVMNSMSLNNDSVNVNMQKCELCEKCMNLDAELSKSKQAYNDLLKNHSQLEKHCISLEVSMQLKQEVFQNDESCVNQNAVEIQEYFEINDLKARLQDKDTTISKLKDTIKSLKKNTKEKNVNHDKCDLEPINEELENSVAKLLSENERLCNEINHVKQVFKDQFDSIKQTRVRHKEQFEQVKAKQPLDGDLDLACKYAIRIQELLVYVQDTCPNAITPSTKKVVVTPMNNVKKVRLAEPLTSSSNIKQVESSNTSDSNTPVLSSTGVKCSTSICGSKPPGNKKNDRISQTPSRNKKNKVEAQPRKVNKMNRVVKPVCDVDVKQSLSNANSDILCATCNKSMFDGVHDKCLLDLVVQIVLWYLDSGCSKHMTGNRSQLMNFVSKFLGTVRFGNDQIARIMGYGDYQLGNTKDEAPAAIIKCIKNIQVCLKATVRNVQTDNGTEFVNQTLHEWYENVGLSHQTSVARTPQQNGVVERRNWTLVEAARTTMASEQFSSGPGLYYMIPGTSSTRLGSNLVSQQPCLPPIRDDWDRLFQPMFDEYFNPPSIVVSPVQEAAAPRAKVLVDSLGSISIDQDAPSTKSPKTPTFHDDPLNESPNKDSTPQGSSSNVRQIHTLFEHLGRWTKDHPIENVIGDPSRSVSTRKQLETDAMWCYFDAFLTSVEPKNFKQAMTEPSWIDAMQEEIHEFQRLKV</sequence>
<dbReference type="Proteomes" id="UP001151760">
    <property type="component" value="Unassembled WGS sequence"/>
</dbReference>
<dbReference type="InterPro" id="IPR054722">
    <property type="entry name" value="PolX-like_BBD"/>
</dbReference>
<protein>
    <submittedName>
        <fullName evidence="5">Integrase, catalytic region, zinc finger, CCHC-type containing protein</fullName>
    </submittedName>
</protein>
<feature type="region of interest" description="Disordered" evidence="3">
    <location>
        <begin position="1271"/>
        <end position="1307"/>
    </location>
</feature>
<feature type="compositionally biased region" description="Polar residues" evidence="3">
    <location>
        <begin position="1271"/>
        <end position="1283"/>
    </location>
</feature>
<feature type="compositionally biased region" description="Polar residues" evidence="3">
    <location>
        <begin position="1293"/>
        <end position="1307"/>
    </location>
</feature>
<reference evidence="5" key="2">
    <citation type="submission" date="2022-01" db="EMBL/GenBank/DDBJ databases">
        <authorList>
            <person name="Yamashiro T."/>
            <person name="Shiraishi A."/>
            <person name="Satake H."/>
            <person name="Nakayama K."/>
        </authorList>
    </citation>
    <scope>NUCLEOTIDE SEQUENCE</scope>
</reference>
<proteinExistence type="predicted"/>
<evidence type="ECO:0000259" key="4">
    <source>
        <dbReference type="PROSITE" id="PS50994"/>
    </source>
</evidence>
<evidence type="ECO:0000313" key="6">
    <source>
        <dbReference type="Proteomes" id="UP001151760"/>
    </source>
</evidence>
<evidence type="ECO:0000256" key="1">
    <source>
        <dbReference type="ARBA" id="ARBA00022670"/>
    </source>
</evidence>